<evidence type="ECO:0000313" key="2">
    <source>
        <dbReference type="Proteomes" id="UP001527925"/>
    </source>
</evidence>
<gene>
    <name evidence="1" type="ORF">HK105_208262</name>
</gene>
<organism evidence="1 2">
    <name type="scientific">Polyrhizophydium stewartii</name>
    <dbReference type="NCBI Taxonomy" id="2732419"/>
    <lineage>
        <taxon>Eukaryota</taxon>
        <taxon>Fungi</taxon>
        <taxon>Fungi incertae sedis</taxon>
        <taxon>Chytridiomycota</taxon>
        <taxon>Chytridiomycota incertae sedis</taxon>
        <taxon>Chytridiomycetes</taxon>
        <taxon>Rhizophydiales</taxon>
        <taxon>Rhizophydiales incertae sedis</taxon>
        <taxon>Polyrhizophydium</taxon>
    </lineage>
</organism>
<evidence type="ECO:0000313" key="1">
    <source>
        <dbReference type="EMBL" id="KAL2912271.1"/>
    </source>
</evidence>
<sequence>MPNPFDTHKQVIGGTLAPQPGDARALGRFGPELYPHDPAACGLPETLGALAGPLRLVVGRGTTALARIPSAAFTQVVVDWSTWRYMRPLAPGIAAHWRRITAQPGGAWAVEGGVSSYRIVADTAAVPGVPVHGDHGSEISCEFDNPSHVVVREGTVRRWMAQCPDWDGRPPVSAAEAQLDGGVVNGRIAQLASAGAAPLGMRERRIIPARKAGQSPLDARTDTTTDRASLEWLDAVVWTFASPLVDQATAAFFRSPAGGGWPVAAVHERTPAFPMPVRGTIHRWVELLS</sequence>
<reference evidence="1 2" key="1">
    <citation type="submission" date="2023-09" db="EMBL/GenBank/DDBJ databases">
        <title>Pangenome analysis of Batrachochytrium dendrobatidis and related Chytrids.</title>
        <authorList>
            <person name="Yacoub M.N."/>
            <person name="Stajich J.E."/>
            <person name="James T.Y."/>
        </authorList>
    </citation>
    <scope>NUCLEOTIDE SEQUENCE [LARGE SCALE GENOMIC DNA]</scope>
    <source>
        <strain evidence="1 2">JEL0888</strain>
    </source>
</reference>
<dbReference type="EMBL" id="JADGIZ020000072">
    <property type="protein sequence ID" value="KAL2912271.1"/>
    <property type="molecule type" value="Genomic_DNA"/>
</dbReference>
<proteinExistence type="predicted"/>
<evidence type="ECO:0008006" key="3">
    <source>
        <dbReference type="Google" id="ProtNLM"/>
    </source>
</evidence>
<name>A0ABR4MYK1_9FUNG</name>
<comment type="caution">
    <text evidence="1">The sequence shown here is derived from an EMBL/GenBank/DDBJ whole genome shotgun (WGS) entry which is preliminary data.</text>
</comment>
<keyword evidence="2" id="KW-1185">Reference proteome</keyword>
<protein>
    <recommendedName>
        <fullName evidence="3">DUF317 domain-containing protein</fullName>
    </recommendedName>
</protein>
<accession>A0ABR4MYK1</accession>
<dbReference type="Proteomes" id="UP001527925">
    <property type="component" value="Unassembled WGS sequence"/>
</dbReference>